<feature type="transmembrane region" description="Helical" evidence="1">
    <location>
        <begin position="155"/>
        <end position="181"/>
    </location>
</feature>
<organism evidence="2 3">
    <name type="scientific">Kribbella antiqua</name>
    <dbReference type="NCBI Taxonomy" id="2512217"/>
    <lineage>
        <taxon>Bacteria</taxon>
        <taxon>Bacillati</taxon>
        <taxon>Actinomycetota</taxon>
        <taxon>Actinomycetes</taxon>
        <taxon>Propionibacteriales</taxon>
        <taxon>Kribbellaceae</taxon>
        <taxon>Kribbella</taxon>
    </lineage>
</organism>
<dbReference type="OrthoDB" id="9788195at2"/>
<evidence type="ECO:0000313" key="2">
    <source>
        <dbReference type="EMBL" id="TCO51326.1"/>
    </source>
</evidence>
<dbReference type="Pfam" id="PF06182">
    <property type="entry name" value="ABC2_membrane_6"/>
    <property type="match status" value="1"/>
</dbReference>
<dbReference type="EMBL" id="SLWR01000001">
    <property type="protein sequence ID" value="TCO51326.1"/>
    <property type="molecule type" value="Genomic_DNA"/>
</dbReference>
<sequence length="277" mass="30351">MAELVRTWSVVREDLRASRILLRAGWRAALVYRASFLSAIVGGVALQGTQLLFIGVLLSKFSVIDGWRLNDVAFLFAMRLAAHAFYVVPFGALVMIDYSIQQGEVDRYLLRPAGIYLQVVTRHAPLMALGDALLGFGSLAIFAGQSSVSWTPGKVAFLIAAVIGGGLVETGMQTFLAAFSFRMTSTISLRILADDTITRFSGYPLTMFNRWGFLSLTFVFPMAFIAYLPATMLLGRTDQLPTATWLAAISPCGGLIIFTIGLTFFNWMTRKYNSPGS</sequence>
<feature type="transmembrane region" description="Helical" evidence="1">
    <location>
        <begin position="73"/>
        <end position="98"/>
    </location>
</feature>
<dbReference type="Proteomes" id="UP000295573">
    <property type="component" value="Unassembled WGS sequence"/>
</dbReference>
<feature type="transmembrane region" description="Helical" evidence="1">
    <location>
        <begin position="211"/>
        <end position="230"/>
    </location>
</feature>
<accession>A0A4R2J343</accession>
<keyword evidence="3" id="KW-1185">Reference proteome</keyword>
<keyword evidence="1" id="KW-1133">Transmembrane helix</keyword>
<dbReference type="AlphaFoldDB" id="A0A4R2J343"/>
<dbReference type="InterPro" id="IPR010390">
    <property type="entry name" value="ABC-2_transporter-like"/>
</dbReference>
<protein>
    <submittedName>
        <fullName evidence="2">ABC-2 type transport system permease protein</fullName>
    </submittedName>
</protein>
<feature type="transmembrane region" description="Helical" evidence="1">
    <location>
        <begin position="30"/>
        <end position="53"/>
    </location>
</feature>
<gene>
    <name evidence="2" type="ORF">EV646_101309</name>
</gene>
<reference evidence="2 3" key="1">
    <citation type="journal article" date="2015" name="Stand. Genomic Sci.">
        <title>Genomic Encyclopedia of Bacterial and Archaeal Type Strains, Phase III: the genomes of soil and plant-associated and newly described type strains.</title>
        <authorList>
            <person name="Whitman W.B."/>
            <person name="Woyke T."/>
            <person name="Klenk H.P."/>
            <person name="Zhou Y."/>
            <person name="Lilburn T.G."/>
            <person name="Beck B.J."/>
            <person name="De Vos P."/>
            <person name="Vandamme P."/>
            <person name="Eisen J.A."/>
            <person name="Garrity G."/>
            <person name="Hugenholtz P."/>
            <person name="Kyrpides N.C."/>
        </authorList>
    </citation>
    <scope>NUCLEOTIDE SEQUENCE [LARGE SCALE GENOMIC DNA]</scope>
    <source>
        <strain evidence="2 3">VKM Ac-2541</strain>
    </source>
</reference>
<dbReference type="RefSeq" id="WP_132143103.1">
    <property type="nucleotide sequence ID" value="NZ_SLWR01000001.1"/>
</dbReference>
<keyword evidence="1" id="KW-0812">Transmembrane</keyword>
<keyword evidence="1" id="KW-0472">Membrane</keyword>
<proteinExistence type="predicted"/>
<name>A0A4R2J343_9ACTN</name>
<feature type="transmembrane region" description="Helical" evidence="1">
    <location>
        <begin position="119"/>
        <end position="143"/>
    </location>
</feature>
<evidence type="ECO:0000313" key="3">
    <source>
        <dbReference type="Proteomes" id="UP000295573"/>
    </source>
</evidence>
<comment type="caution">
    <text evidence="2">The sequence shown here is derived from an EMBL/GenBank/DDBJ whole genome shotgun (WGS) entry which is preliminary data.</text>
</comment>
<evidence type="ECO:0000256" key="1">
    <source>
        <dbReference type="SAM" id="Phobius"/>
    </source>
</evidence>
<dbReference type="PANTHER" id="PTHR36833:SF1">
    <property type="entry name" value="INTEGRAL MEMBRANE TRANSPORT PROTEIN"/>
    <property type="match status" value="1"/>
</dbReference>
<feature type="transmembrane region" description="Helical" evidence="1">
    <location>
        <begin position="242"/>
        <end position="265"/>
    </location>
</feature>
<dbReference type="PANTHER" id="PTHR36833">
    <property type="entry name" value="SLR0610 PROTEIN-RELATED"/>
    <property type="match status" value="1"/>
</dbReference>